<gene>
    <name evidence="2" type="ORF">GCM10011335_35260</name>
</gene>
<comment type="caution">
    <text evidence="2">The sequence shown here is derived from an EMBL/GenBank/DDBJ whole genome shotgun (WGS) entry which is preliminary data.</text>
</comment>
<dbReference type="AlphaFoldDB" id="A0A916Y311"/>
<keyword evidence="1" id="KW-0175">Coiled coil</keyword>
<proteinExistence type="predicted"/>
<accession>A0A916Y311</accession>
<evidence type="ECO:0000256" key="1">
    <source>
        <dbReference type="SAM" id="Coils"/>
    </source>
</evidence>
<keyword evidence="3" id="KW-1185">Reference proteome</keyword>
<name>A0A916Y311_9HYPH</name>
<feature type="coiled-coil region" evidence="1">
    <location>
        <begin position="35"/>
        <end position="62"/>
    </location>
</feature>
<evidence type="ECO:0000313" key="3">
    <source>
        <dbReference type="Proteomes" id="UP000613160"/>
    </source>
</evidence>
<evidence type="ECO:0000313" key="2">
    <source>
        <dbReference type="EMBL" id="GGD29082.1"/>
    </source>
</evidence>
<protein>
    <submittedName>
        <fullName evidence="2">Uncharacterized protein</fullName>
    </submittedName>
</protein>
<sequence>MDGSRKIEGVRAFNRGIQRDRCPHSPGSAPFKEWVEGWKHQKAEFEKRLEHERNAMQLAKAS</sequence>
<reference evidence="2" key="1">
    <citation type="journal article" date="2014" name="Int. J. Syst. Evol. Microbiol.">
        <title>Complete genome sequence of Corynebacterium casei LMG S-19264T (=DSM 44701T), isolated from a smear-ripened cheese.</title>
        <authorList>
            <consortium name="US DOE Joint Genome Institute (JGI-PGF)"/>
            <person name="Walter F."/>
            <person name="Albersmeier A."/>
            <person name="Kalinowski J."/>
            <person name="Ruckert C."/>
        </authorList>
    </citation>
    <scope>NUCLEOTIDE SEQUENCE</scope>
    <source>
        <strain evidence="2">CGMCC 1.15493</strain>
    </source>
</reference>
<dbReference type="Proteomes" id="UP000613160">
    <property type="component" value="Unassembled WGS sequence"/>
</dbReference>
<dbReference type="EMBL" id="BMJJ01000009">
    <property type="protein sequence ID" value="GGD29082.1"/>
    <property type="molecule type" value="Genomic_DNA"/>
</dbReference>
<reference evidence="2" key="2">
    <citation type="submission" date="2020-09" db="EMBL/GenBank/DDBJ databases">
        <authorList>
            <person name="Sun Q."/>
            <person name="Zhou Y."/>
        </authorList>
    </citation>
    <scope>NUCLEOTIDE SEQUENCE</scope>
    <source>
        <strain evidence="2">CGMCC 1.15493</strain>
    </source>
</reference>
<organism evidence="2 3">
    <name type="scientific">Aureimonas glaciei</name>
    <dbReference type="NCBI Taxonomy" id="1776957"/>
    <lineage>
        <taxon>Bacteria</taxon>
        <taxon>Pseudomonadati</taxon>
        <taxon>Pseudomonadota</taxon>
        <taxon>Alphaproteobacteria</taxon>
        <taxon>Hyphomicrobiales</taxon>
        <taxon>Aurantimonadaceae</taxon>
        <taxon>Aureimonas</taxon>
    </lineage>
</organism>